<evidence type="ECO:0000259" key="9">
    <source>
        <dbReference type="Pfam" id="PF07885"/>
    </source>
</evidence>
<dbReference type="GO" id="GO:0022841">
    <property type="term" value="F:potassium ion leak channel activity"/>
    <property type="evidence" value="ECO:0007669"/>
    <property type="project" value="TreeGrafter"/>
</dbReference>
<keyword evidence="3" id="KW-0812">Transmembrane</keyword>
<accession>A0A7R9J600</accession>
<comment type="subcellular location">
    <subcellularLocation>
        <location evidence="1">Membrane</location>
        <topology evidence="1">Multi-pass membrane protein</topology>
    </subcellularLocation>
</comment>
<keyword evidence="7" id="KW-0407">Ion channel</keyword>
<proteinExistence type="predicted"/>
<dbReference type="EMBL" id="OE181493">
    <property type="protein sequence ID" value="CAD7573245.1"/>
    <property type="molecule type" value="Genomic_DNA"/>
</dbReference>
<dbReference type="InterPro" id="IPR003280">
    <property type="entry name" value="2pore_dom_K_chnl"/>
</dbReference>
<evidence type="ECO:0000256" key="5">
    <source>
        <dbReference type="ARBA" id="ARBA00023065"/>
    </source>
</evidence>
<name>A0A7R9J600_TIMCA</name>
<dbReference type="SUPFAM" id="SSF81324">
    <property type="entry name" value="Voltage-gated potassium channels"/>
    <property type="match status" value="1"/>
</dbReference>
<keyword evidence="2" id="KW-0813">Transport</keyword>
<dbReference type="Gene3D" id="1.10.287.70">
    <property type="match status" value="1"/>
</dbReference>
<evidence type="ECO:0000256" key="3">
    <source>
        <dbReference type="ARBA" id="ARBA00022692"/>
    </source>
</evidence>
<dbReference type="PANTHER" id="PTHR11003:SF352">
    <property type="entry name" value="BCDNA.GH04802-RELATED"/>
    <property type="match status" value="1"/>
</dbReference>
<evidence type="ECO:0000256" key="8">
    <source>
        <dbReference type="SAM" id="MobiDB-lite"/>
    </source>
</evidence>
<dbReference type="GO" id="GO:0005886">
    <property type="term" value="C:plasma membrane"/>
    <property type="evidence" value="ECO:0007669"/>
    <property type="project" value="TreeGrafter"/>
</dbReference>
<sequence length="412" mass="46280">MITLLLVERLAGNRVINLSSGLPDVCHQGGYEPKRYGNVTPRTEWGKLATILYAIIGMPLFLLYLSNIGDVLAKSFKWTYAKCFLCKGCTRREIPERHRRLKRVQHSMQIAYNESPPEPSFRSFSIREDWQVRHVIGEDDVVAIRMEQDSRGQDTEDDDSDGGEDSDDEDSENEGLDEEYDPQTVTVPLTLCLAIMVGIIRRTHHRTGQEDILQKNGKLLQPSVEEGTSTNLLNEGTGDHGVSAVRSIANYYNPASKEEPLQLYSTKEPLANALVVLSSTPEDGEIEVQISRGGGTRGKGRKEKRKNGLTRWSEQRVEYPRSLTWPEEATIILCFPPVSGLTLGGACRTLRQSVGWLYGVRWSVLVPLVVIYEVFGNPKTCIDEFESTYSRVGRLTRDLLNLNPLLMVAHSN</sequence>
<keyword evidence="5" id="KW-0406">Ion transport</keyword>
<protein>
    <submittedName>
        <fullName evidence="10">(California timema) hypothetical protein</fullName>
    </submittedName>
</protein>
<dbReference type="InterPro" id="IPR013099">
    <property type="entry name" value="K_chnl_dom"/>
</dbReference>
<gene>
    <name evidence="10" type="ORF">TCMB3V08_LOCUS5885</name>
</gene>
<keyword evidence="6" id="KW-0472">Membrane</keyword>
<dbReference type="Pfam" id="PF07885">
    <property type="entry name" value="Ion_trans_2"/>
    <property type="match status" value="1"/>
</dbReference>
<dbReference type="GO" id="GO:0015271">
    <property type="term" value="F:outward rectifier potassium channel activity"/>
    <property type="evidence" value="ECO:0007669"/>
    <property type="project" value="TreeGrafter"/>
</dbReference>
<evidence type="ECO:0000256" key="2">
    <source>
        <dbReference type="ARBA" id="ARBA00022448"/>
    </source>
</evidence>
<reference evidence="10" key="1">
    <citation type="submission" date="2020-11" db="EMBL/GenBank/DDBJ databases">
        <authorList>
            <person name="Tran Van P."/>
        </authorList>
    </citation>
    <scope>NUCLEOTIDE SEQUENCE</scope>
</reference>
<dbReference type="GO" id="GO:0030322">
    <property type="term" value="P:stabilization of membrane potential"/>
    <property type="evidence" value="ECO:0007669"/>
    <property type="project" value="TreeGrafter"/>
</dbReference>
<evidence type="ECO:0000256" key="1">
    <source>
        <dbReference type="ARBA" id="ARBA00004141"/>
    </source>
</evidence>
<evidence type="ECO:0000256" key="7">
    <source>
        <dbReference type="ARBA" id="ARBA00023303"/>
    </source>
</evidence>
<organism evidence="10">
    <name type="scientific">Timema californicum</name>
    <name type="common">California timema</name>
    <name type="synonym">Walking stick</name>
    <dbReference type="NCBI Taxonomy" id="61474"/>
    <lineage>
        <taxon>Eukaryota</taxon>
        <taxon>Metazoa</taxon>
        <taxon>Ecdysozoa</taxon>
        <taxon>Arthropoda</taxon>
        <taxon>Hexapoda</taxon>
        <taxon>Insecta</taxon>
        <taxon>Pterygota</taxon>
        <taxon>Neoptera</taxon>
        <taxon>Polyneoptera</taxon>
        <taxon>Phasmatodea</taxon>
        <taxon>Timematodea</taxon>
        <taxon>Timematoidea</taxon>
        <taxon>Timematidae</taxon>
        <taxon>Timema</taxon>
    </lineage>
</organism>
<evidence type="ECO:0000256" key="6">
    <source>
        <dbReference type="ARBA" id="ARBA00023136"/>
    </source>
</evidence>
<evidence type="ECO:0000256" key="4">
    <source>
        <dbReference type="ARBA" id="ARBA00022989"/>
    </source>
</evidence>
<keyword evidence="4" id="KW-1133">Transmembrane helix</keyword>
<dbReference type="AlphaFoldDB" id="A0A7R9J600"/>
<feature type="domain" description="Potassium channel" evidence="9">
    <location>
        <begin position="36"/>
        <end position="73"/>
    </location>
</feature>
<dbReference type="PANTHER" id="PTHR11003">
    <property type="entry name" value="POTASSIUM CHANNEL, SUBFAMILY K"/>
    <property type="match status" value="1"/>
</dbReference>
<feature type="region of interest" description="Disordered" evidence="8">
    <location>
        <begin position="144"/>
        <end position="182"/>
    </location>
</feature>
<evidence type="ECO:0000313" key="10">
    <source>
        <dbReference type="EMBL" id="CAD7573245.1"/>
    </source>
</evidence>
<feature type="compositionally biased region" description="Acidic residues" evidence="8">
    <location>
        <begin position="155"/>
        <end position="181"/>
    </location>
</feature>